<dbReference type="PANTHER" id="PTHR33231">
    <property type="entry name" value="30S RIBOSOMAL PROTEIN"/>
    <property type="match status" value="1"/>
</dbReference>
<dbReference type="InterPro" id="IPR036567">
    <property type="entry name" value="RHF-like"/>
</dbReference>
<feature type="domain" description="Sigma 54 modulation/S30EA ribosomal protein C-terminal" evidence="6">
    <location>
        <begin position="141"/>
        <end position="183"/>
    </location>
</feature>
<dbReference type="GO" id="GO:0043024">
    <property type="term" value="F:ribosomal small subunit binding"/>
    <property type="evidence" value="ECO:0007669"/>
    <property type="project" value="TreeGrafter"/>
</dbReference>
<evidence type="ECO:0000256" key="2">
    <source>
        <dbReference type="ARBA" id="ARBA00038695"/>
    </source>
</evidence>
<dbReference type="InterPro" id="IPR032528">
    <property type="entry name" value="Ribosom_S30AE_C"/>
</dbReference>
<dbReference type="OrthoDB" id="9794975at2"/>
<keyword evidence="5" id="KW-0175">Coiled coil</keyword>
<dbReference type="Pfam" id="PF16321">
    <property type="entry name" value="Ribosom_S30AE_C"/>
    <property type="match status" value="1"/>
</dbReference>
<dbReference type="InterPro" id="IPR038416">
    <property type="entry name" value="Ribosom_S30AE_C_sf"/>
</dbReference>
<dbReference type="NCBIfam" id="TIGR00741">
    <property type="entry name" value="yfiA"/>
    <property type="match status" value="1"/>
</dbReference>
<sequence length="188" mass="21950">MKIEHVGKNIQVTDFIKDYAEHKLEKLKPYLKDIDISEDSVIVKITYDFEKHRHRNRVDIDIYFNTPGGGVIHAWEESNDLYAAIDFVIDEVERQLVRLKARRVEERRRLAKLKEQERRTAVEEESIKKPLITLEPLPMEKPMTVDDARLLLEEMGAFFLPFRNAETGEINVIYRKKAGNYGLIAPGV</sequence>
<keyword evidence="8" id="KW-1185">Reference proteome</keyword>
<dbReference type="AlphaFoldDB" id="A0A3M0C2H9"/>
<evidence type="ECO:0000259" key="6">
    <source>
        <dbReference type="Pfam" id="PF16321"/>
    </source>
</evidence>
<evidence type="ECO:0000256" key="3">
    <source>
        <dbReference type="ARBA" id="ARBA00041148"/>
    </source>
</evidence>
<reference evidence="7 8" key="1">
    <citation type="submission" date="2018-10" db="EMBL/GenBank/DDBJ databases">
        <title>Genomic Encyclopedia of Archaeal and Bacterial Type Strains, Phase II (KMG-II): from individual species to whole genera.</title>
        <authorList>
            <person name="Goeker M."/>
        </authorList>
    </citation>
    <scope>NUCLEOTIDE SEQUENCE [LARGE SCALE GENOMIC DNA]</scope>
    <source>
        <strain evidence="7 8">VM1</strain>
    </source>
</reference>
<dbReference type="Gene3D" id="3.30.505.50">
    <property type="entry name" value="Sigma 54 modulation/S30EA ribosomal protein, C-terminal domain"/>
    <property type="match status" value="1"/>
</dbReference>
<comment type="function">
    <text evidence="4">Required for dimerization of active 70S ribosomes into 100S ribosomes in stationary phase; 100S ribosomes are translationally inactive and sometimes present during exponential growth.</text>
</comment>
<keyword evidence="1 4" id="KW-0810">Translation regulation</keyword>
<keyword evidence="4" id="KW-0963">Cytoplasm</keyword>
<dbReference type="InterPro" id="IPR003489">
    <property type="entry name" value="RHF/RaiA"/>
</dbReference>
<comment type="caution">
    <text evidence="7">The sequence shown here is derived from an EMBL/GenBank/DDBJ whole genome shotgun (WGS) entry which is preliminary data.</text>
</comment>
<proteinExistence type="inferred from homology"/>
<organism evidence="7 8">
    <name type="scientific">Hydrogenothermus marinus</name>
    <dbReference type="NCBI Taxonomy" id="133270"/>
    <lineage>
        <taxon>Bacteria</taxon>
        <taxon>Pseudomonadati</taxon>
        <taxon>Aquificota</taxon>
        <taxon>Aquificia</taxon>
        <taxon>Aquificales</taxon>
        <taxon>Hydrogenothermaceae</taxon>
        <taxon>Hydrogenothermus</taxon>
    </lineage>
</organism>
<dbReference type="SUPFAM" id="SSF69754">
    <property type="entry name" value="Ribosome binding protein Y (YfiA homologue)"/>
    <property type="match status" value="1"/>
</dbReference>
<evidence type="ECO:0000313" key="7">
    <source>
        <dbReference type="EMBL" id="RMA97152.1"/>
    </source>
</evidence>
<feature type="coiled-coil region" evidence="5">
    <location>
        <begin position="89"/>
        <end position="116"/>
    </location>
</feature>
<name>A0A3M0C2H9_9AQUI</name>
<dbReference type="RefSeq" id="WP_121922939.1">
    <property type="nucleotide sequence ID" value="NZ_REFO01000011.1"/>
</dbReference>
<dbReference type="Gene3D" id="3.30.160.100">
    <property type="entry name" value="Ribosome hibernation promotion factor-like"/>
    <property type="match status" value="1"/>
</dbReference>
<comment type="subcellular location">
    <subcellularLocation>
        <location evidence="4">Cytoplasm</location>
    </subcellularLocation>
</comment>
<dbReference type="EMBL" id="REFO01000011">
    <property type="protein sequence ID" value="RMA97152.1"/>
    <property type="molecule type" value="Genomic_DNA"/>
</dbReference>
<comment type="similarity">
    <text evidence="4">Belongs to the HPF/YfiA ribosome-associated protein family. Long HPF subfamily.</text>
</comment>
<evidence type="ECO:0000313" key="8">
    <source>
        <dbReference type="Proteomes" id="UP000280842"/>
    </source>
</evidence>
<dbReference type="GO" id="GO:0045900">
    <property type="term" value="P:negative regulation of translational elongation"/>
    <property type="evidence" value="ECO:0007669"/>
    <property type="project" value="TreeGrafter"/>
</dbReference>
<dbReference type="GO" id="GO:0022627">
    <property type="term" value="C:cytosolic small ribosomal subunit"/>
    <property type="evidence" value="ECO:0007669"/>
    <property type="project" value="TreeGrafter"/>
</dbReference>
<gene>
    <name evidence="4" type="primary">hpf</name>
    <name evidence="7" type="ORF">CLV39_0807</name>
</gene>
<dbReference type="Proteomes" id="UP000280842">
    <property type="component" value="Unassembled WGS sequence"/>
</dbReference>
<dbReference type="HAMAP" id="MF_00839">
    <property type="entry name" value="HPF"/>
    <property type="match status" value="1"/>
</dbReference>
<dbReference type="InterPro" id="IPR034694">
    <property type="entry name" value="HPF_long/plastid"/>
</dbReference>
<dbReference type="CDD" id="cd00552">
    <property type="entry name" value="RaiA"/>
    <property type="match status" value="1"/>
</dbReference>
<dbReference type="InterPro" id="IPR050574">
    <property type="entry name" value="HPF/YfiA_ribosome-assoc"/>
</dbReference>
<comment type="subunit">
    <text evidence="2">Associates exclusively with 100S ribosomes, which are dimers of 70S ribosomes.</text>
</comment>
<dbReference type="PANTHER" id="PTHR33231:SF1">
    <property type="entry name" value="30S RIBOSOMAL PROTEIN"/>
    <property type="match status" value="1"/>
</dbReference>
<accession>A0A3M0C2H9</accession>
<comment type="subunit">
    <text evidence="4">Interacts with 100S ribosomes.</text>
</comment>
<protein>
    <recommendedName>
        <fullName evidence="3 4">Ribosome hibernation promoting factor</fullName>
        <shortName evidence="4">HPF</shortName>
    </recommendedName>
</protein>
<evidence type="ECO:0000256" key="5">
    <source>
        <dbReference type="SAM" id="Coils"/>
    </source>
</evidence>
<evidence type="ECO:0000256" key="1">
    <source>
        <dbReference type="ARBA" id="ARBA00022845"/>
    </source>
</evidence>
<evidence type="ECO:0000256" key="4">
    <source>
        <dbReference type="HAMAP-Rule" id="MF_00839"/>
    </source>
</evidence>
<dbReference type="Pfam" id="PF02482">
    <property type="entry name" value="Ribosomal_S30AE"/>
    <property type="match status" value="1"/>
</dbReference>